<sequence>MKSGRSRLAANGGPPGSARALRALAANTPHATRSHIPQSTLRTVRAQSFIHVEYSTDQSDGLPPCVHDGHGPRRRLIEPTALVAGSRVAYRYATYNNDSEQRIVIQRPSIRSNYAPSCGGVGEACVLTGSPIGTHRLPRKAGERQRSVFFPPVYARADTCLEPHAPAPRPLSANVFAELCHGYPRPLAA</sequence>
<keyword evidence="2" id="KW-1185">Reference proteome</keyword>
<proteinExistence type="predicted"/>
<accession>A0A8S4R539</accession>
<dbReference type="Proteomes" id="UP000838756">
    <property type="component" value="Unassembled WGS sequence"/>
</dbReference>
<dbReference type="EMBL" id="CAKXAJ010024830">
    <property type="protein sequence ID" value="CAH2231049.1"/>
    <property type="molecule type" value="Genomic_DNA"/>
</dbReference>
<evidence type="ECO:0000313" key="2">
    <source>
        <dbReference type="Proteomes" id="UP000838756"/>
    </source>
</evidence>
<dbReference type="AlphaFoldDB" id="A0A8S4R539"/>
<gene>
    <name evidence="1" type="primary">jg3479</name>
    <name evidence="1" type="ORF">PAEG_LOCUS9982</name>
</gene>
<evidence type="ECO:0000313" key="1">
    <source>
        <dbReference type="EMBL" id="CAH2231049.1"/>
    </source>
</evidence>
<protein>
    <submittedName>
        <fullName evidence="1">Jg3479 protein</fullName>
    </submittedName>
</protein>
<name>A0A8S4R539_9NEOP</name>
<organism evidence="1 2">
    <name type="scientific">Pararge aegeria aegeria</name>
    <dbReference type="NCBI Taxonomy" id="348720"/>
    <lineage>
        <taxon>Eukaryota</taxon>
        <taxon>Metazoa</taxon>
        <taxon>Ecdysozoa</taxon>
        <taxon>Arthropoda</taxon>
        <taxon>Hexapoda</taxon>
        <taxon>Insecta</taxon>
        <taxon>Pterygota</taxon>
        <taxon>Neoptera</taxon>
        <taxon>Endopterygota</taxon>
        <taxon>Lepidoptera</taxon>
        <taxon>Glossata</taxon>
        <taxon>Ditrysia</taxon>
        <taxon>Papilionoidea</taxon>
        <taxon>Nymphalidae</taxon>
        <taxon>Satyrinae</taxon>
        <taxon>Satyrini</taxon>
        <taxon>Parargina</taxon>
        <taxon>Pararge</taxon>
    </lineage>
</organism>
<reference evidence="1" key="1">
    <citation type="submission" date="2022-03" db="EMBL/GenBank/DDBJ databases">
        <authorList>
            <person name="Lindestad O."/>
        </authorList>
    </citation>
    <scope>NUCLEOTIDE SEQUENCE</scope>
</reference>
<comment type="caution">
    <text evidence="1">The sequence shown here is derived from an EMBL/GenBank/DDBJ whole genome shotgun (WGS) entry which is preliminary data.</text>
</comment>